<feature type="compositionally biased region" description="Polar residues" evidence="1">
    <location>
        <begin position="102"/>
        <end position="118"/>
    </location>
</feature>
<name>A0AAV2PV99_MEGNR</name>
<comment type="caution">
    <text evidence="2">The sequence shown here is derived from an EMBL/GenBank/DDBJ whole genome shotgun (WGS) entry which is preliminary data.</text>
</comment>
<gene>
    <name evidence="2" type="ORF">MNOR_LOCUS4061</name>
</gene>
<evidence type="ECO:0000256" key="1">
    <source>
        <dbReference type="SAM" id="MobiDB-lite"/>
    </source>
</evidence>
<keyword evidence="3" id="KW-1185">Reference proteome</keyword>
<dbReference type="Proteomes" id="UP001497623">
    <property type="component" value="Unassembled WGS sequence"/>
</dbReference>
<protein>
    <submittedName>
        <fullName evidence="2">Uncharacterized protein</fullName>
    </submittedName>
</protein>
<dbReference type="EMBL" id="CAXKWB010001466">
    <property type="protein sequence ID" value="CAL4064412.1"/>
    <property type="molecule type" value="Genomic_DNA"/>
</dbReference>
<dbReference type="InterPro" id="IPR000884">
    <property type="entry name" value="TSP1_rpt"/>
</dbReference>
<sequence length="157" mass="17398">PKKGWEYCNCPTCTDYRKLKAALPILEDVSTVTALPNTHDGWSPWTAWSVCYSVCLQYRTRSCIDPQQQTGQINCHGENEMSRKCTDGNCRGHVDERPNNTPPRQVQGTQKSVIQDNGTTSTPTAEPTSPTYQTLAYKVASHTEPTLVQVGVNSPIL</sequence>
<feature type="non-terminal residue" evidence="2">
    <location>
        <position position="157"/>
    </location>
</feature>
<organism evidence="2 3">
    <name type="scientific">Meganyctiphanes norvegica</name>
    <name type="common">Northern krill</name>
    <name type="synonym">Thysanopoda norvegica</name>
    <dbReference type="NCBI Taxonomy" id="48144"/>
    <lineage>
        <taxon>Eukaryota</taxon>
        <taxon>Metazoa</taxon>
        <taxon>Ecdysozoa</taxon>
        <taxon>Arthropoda</taxon>
        <taxon>Crustacea</taxon>
        <taxon>Multicrustacea</taxon>
        <taxon>Malacostraca</taxon>
        <taxon>Eumalacostraca</taxon>
        <taxon>Eucarida</taxon>
        <taxon>Euphausiacea</taxon>
        <taxon>Euphausiidae</taxon>
        <taxon>Meganyctiphanes</taxon>
    </lineage>
</organism>
<feature type="region of interest" description="Disordered" evidence="1">
    <location>
        <begin position="90"/>
        <end position="130"/>
    </location>
</feature>
<dbReference type="SUPFAM" id="SSF82895">
    <property type="entry name" value="TSP-1 type 1 repeat"/>
    <property type="match status" value="1"/>
</dbReference>
<dbReference type="PROSITE" id="PS50092">
    <property type="entry name" value="TSP1"/>
    <property type="match status" value="1"/>
</dbReference>
<proteinExistence type="predicted"/>
<dbReference type="InterPro" id="IPR036383">
    <property type="entry name" value="TSP1_rpt_sf"/>
</dbReference>
<dbReference type="SMART" id="SM00209">
    <property type="entry name" value="TSP1"/>
    <property type="match status" value="1"/>
</dbReference>
<feature type="non-terminal residue" evidence="2">
    <location>
        <position position="1"/>
    </location>
</feature>
<evidence type="ECO:0000313" key="2">
    <source>
        <dbReference type="EMBL" id="CAL4064412.1"/>
    </source>
</evidence>
<dbReference type="AlphaFoldDB" id="A0AAV2PV99"/>
<reference evidence="2 3" key="1">
    <citation type="submission" date="2024-05" db="EMBL/GenBank/DDBJ databases">
        <authorList>
            <person name="Wallberg A."/>
        </authorList>
    </citation>
    <scope>NUCLEOTIDE SEQUENCE [LARGE SCALE GENOMIC DNA]</scope>
</reference>
<feature type="compositionally biased region" description="Low complexity" evidence="1">
    <location>
        <begin position="119"/>
        <end position="130"/>
    </location>
</feature>
<accession>A0AAV2PV99</accession>
<dbReference type="Gene3D" id="2.20.100.10">
    <property type="entry name" value="Thrombospondin type-1 (TSP1) repeat"/>
    <property type="match status" value="1"/>
</dbReference>
<evidence type="ECO:0000313" key="3">
    <source>
        <dbReference type="Proteomes" id="UP001497623"/>
    </source>
</evidence>